<feature type="transmembrane region" description="Helical" evidence="1">
    <location>
        <begin position="70"/>
        <end position="92"/>
    </location>
</feature>
<accession>A0A0R1JS61</accession>
<gene>
    <name evidence="2" type="ORF">FD02_GL000274</name>
</gene>
<reference evidence="2 3" key="1">
    <citation type="journal article" date="2015" name="Genome Announc.">
        <title>Expanding the biotechnology potential of lactobacilli through comparative genomics of 213 strains and associated genera.</title>
        <authorList>
            <person name="Sun Z."/>
            <person name="Harris H.M."/>
            <person name="McCann A."/>
            <person name="Guo C."/>
            <person name="Argimon S."/>
            <person name="Zhang W."/>
            <person name="Yang X."/>
            <person name="Jeffery I.B."/>
            <person name="Cooney J.C."/>
            <person name="Kagawa T.F."/>
            <person name="Liu W."/>
            <person name="Song Y."/>
            <person name="Salvetti E."/>
            <person name="Wrobel A."/>
            <person name="Rasinkangas P."/>
            <person name="Parkhill J."/>
            <person name="Rea M.C."/>
            <person name="O'Sullivan O."/>
            <person name="Ritari J."/>
            <person name="Douillard F.P."/>
            <person name="Paul Ross R."/>
            <person name="Yang R."/>
            <person name="Briner A.E."/>
            <person name="Felis G.E."/>
            <person name="de Vos W.M."/>
            <person name="Barrangou R."/>
            <person name="Klaenhammer T.R."/>
            <person name="Caufield P.W."/>
            <person name="Cui Y."/>
            <person name="Zhang H."/>
            <person name="O'Toole P.W."/>
        </authorList>
    </citation>
    <scope>NUCLEOTIDE SEQUENCE [LARGE SCALE GENOMIC DNA]</scope>
    <source>
        <strain evidence="2 3">JCM 17158</strain>
    </source>
</reference>
<proteinExistence type="predicted"/>
<organism evidence="2 3">
    <name type="scientific">Lacticaseibacillus nasuensis JCM 17158</name>
    <dbReference type="NCBI Taxonomy" id="1291734"/>
    <lineage>
        <taxon>Bacteria</taxon>
        <taxon>Bacillati</taxon>
        <taxon>Bacillota</taxon>
        <taxon>Bacilli</taxon>
        <taxon>Lactobacillales</taxon>
        <taxon>Lactobacillaceae</taxon>
        <taxon>Lacticaseibacillus</taxon>
    </lineage>
</organism>
<comment type="caution">
    <text evidence="2">The sequence shown here is derived from an EMBL/GenBank/DDBJ whole genome shotgun (WGS) entry which is preliminary data.</text>
</comment>
<sequence length="240" mass="26866">MPQSTPPTTEALVTMLRRRLRDPRVFRYLVRNTDTKRVAVAINLVLWLIVAIVFTVSAPDTMYLRSPAESLFAVVCWLVVAGSLVAEAWWALTARHDFQAFFAQVSAHPEEIHVAQTLRINSRFVMVYCQPAGAQPVADVLAGLGGDDLRNWQIYSLSGPNDRDYDGQQTTPMINEKRMRELLTARVPITVLDFMPMSPKDHVNFLWPTADAGDCVVLVGPAGTKRYVMNKPITTLALVR</sequence>
<dbReference type="Proteomes" id="UP000051804">
    <property type="component" value="Unassembled WGS sequence"/>
</dbReference>
<evidence type="ECO:0000313" key="2">
    <source>
        <dbReference type="EMBL" id="KRK71089.1"/>
    </source>
</evidence>
<feature type="transmembrane region" description="Helical" evidence="1">
    <location>
        <begin position="38"/>
        <end position="58"/>
    </location>
</feature>
<keyword evidence="1" id="KW-1133">Transmembrane helix</keyword>
<keyword evidence="1" id="KW-0812">Transmembrane</keyword>
<evidence type="ECO:0000256" key="1">
    <source>
        <dbReference type="SAM" id="Phobius"/>
    </source>
</evidence>
<dbReference type="AlphaFoldDB" id="A0A0R1JS61"/>
<name>A0A0R1JS61_9LACO</name>
<keyword evidence="1" id="KW-0472">Membrane</keyword>
<dbReference type="EMBL" id="AZDJ01000030">
    <property type="protein sequence ID" value="KRK71089.1"/>
    <property type="molecule type" value="Genomic_DNA"/>
</dbReference>
<dbReference type="PATRIC" id="fig|1291734.4.peg.282"/>
<protein>
    <submittedName>
        <fullName evidence="2">Uncharacterized protein</fullName>
    </submittedName>
</protein>
<evidence type="ECO:0000313" key="3">
    <source>
        <dbReference type="Proteomes" id="UP000051804"/>
    </source>
</evidence>
<dbReference type="RefSeq" id="WP_054723121.1">
    <property type="nucleotide sequence ID" value="NZ_AZDJ01000030.1"/>
</dbReference>
<keyword evidence="3" id="KW-1185">Reference proteome</keyword>